<sequence>MFENNQACTENGTLGIRDGECAKLESEEAYFILCCCWRNLSNCIYDPRAKSSAETNKKIWLELAKSQNPEVALRVESDHFSNRNIQWSYHNFIYSFPKKTVEGDIILGSNEPRYYCSQLLSYSDSDITTPSSANWKKIQVEQLPLRYRFCKFTITVHFQSGTAKRFVRVYNSYTALNYSISLISFIFMIEKETNILSIINESLSCFLQLLIMDNRSLAKNELKIAK</sequence>
<name>A0A0R3RGC2_9BILA</name>
<proteinExistence type="predicted"/>
<dbReference type="AlphaFoldDB" id="A0A0R3RGC2"/>
<evidence type="ECO:0000313" key="2">
    <source>
        <dbReference type="WBParaSite" id="EEL_0000045101-mRNA-1"/>
    </source>
</evidence>
<organism evidence="1 2">
    <name type="scientific">Elaeophora elaphi</name>
    <dbReference type="NCBI Taxonomy" id="1147741"/>
    <lineage>
        <taxon>Eukaryota</taxon>
        <taxon>Metazoa</taxon>
        <taxon>Ecdysozoa</taxon>
        <taxon>Nematoda</taxon>
        <taxon>Chromadorea</taxon>
        <taxon>Rhabditida</taxon>
        <taxon>Spirurina</taxon>
        <taxon>Spiruromorpha</taxon>
        <taxon>Filarioidea</taxon>
        <taxon>Onchocercidae</taxon>
        <taxon>Elaeophora</taxon>
    </lineage>
</organism>
<evidence type="ECO:0000313" key="1">
    <source>
        <dbReference type="Proteomes" id="UP000050640"/>
    </source>
</evidence>
<reference evidence="2" key="1">
    <citation type="submission" date="2017-02" db="UniProtKB">
        <authorList>
            <consortium name="WormBaseParasite"/>
        </authorList>
    </citation>
    <scope>IDENTIFICATION</scope>
</reference>
<protein>
    <submittedName>
        <fullName evidence="2">Uncharacterized protein</fullName>
    </submittedName>
</protein>
<dbReference type="Proteomes" id="UP000050640">
    <property type="component" value="Unplaced"/>
</dbReference>
<dbReference type="WBParaSite" id="EEL_0000045101-mRNA-1">
    <property type="protein sequence ID" value="EEL_0000045101-mRNA-1"/>
    <property type="gene ID" value="EEL_0000045101"/>
</dbReference>
<keyword evidence="1" id="KW-1185">Reference proteome</keyword>
<accession>A0A0R3RGC2</accession>